<sequence length="153" mass="17242">MELAAKLLKDFDSEEHNLLDVLHFFQGTFGYIDKELIPLLAKFFNLSRAEVHGVISFYHDFRDEKPAAYVLKICQAESCQAMGSNKLTTELKAALNIDFHETSTATDITLEPVYCLGNCSCSPNLMINSQMFSRVTSESLTQILQGLTEEQHD</sequence>
<dbReference type="EMBL" id="NVWI01000005">
    <property type="protein sequence ID" value="PCJ41582.1"/>
    <property type="molecule type" value="Genomic_DNA"/>
</dbReference>
<evidence type="ECO:0000256" key="7">
    <source>
        <dbReference type="ARBA" id="ARBA00031580"/>
    </source>
</evidence>
<keyword evidence="6 10" id="KW-0411">Iron-sulfur</keyword>
<feature type="binding site" evidence="10">
    <location>
        <position position="79"/>
    </location>
    <ligand>
        <name>[2Fe-2S] cluster</name>
        <dbReference type="ChEBI" id="CHEBI:190135"/>
    </ligand>
</feature>
<dbReference type="PANTHER" id="PTHR43342">
    <property type="entry name" value="NADH-QUINONE OXIDOREDUCTASE, E SUBUNIT"/>
    <property type="match status" value="1"/>
</dbReference>
<dbReference type="InterPro" id="IPR036249">
    <property type="entry name" value="Thioredoxin-like_sf"/>
</dbReference>
<keyword evidence="3 10" id="KW-0001">2Fe-2S</keyword>
<dbReference type="Gene3D" id="1.10.10.1590">
    <property type="entry name" value="NADH-quinone oxidoreductase subunit E"/>
    <property type="match status" value="1"/>
</dbReference>
<dbReference type="InterPro" id="IPR028431">
    <property type="entry name" value="NADP_DH_HndA-like"/>
</dbReference>
<keyword evidence="5 10" id="KW-0408">Iron</keyword>
<comment type="caution">
    <text evidence="11">The sequence shown here is derived from an EMBL/GenBank/DDBJ whole genome shotgun (WGS) entry which is preliminary data.</text>
</comment>
<feature type="binding site" evidence="10">
    <location>
        <position position="119"/>
    </location>
    <ligand>
        <name>[2Fe-2S] cluster</name>
        <dbReference type="ChEBI" id="CHEBI:190135"/>
    </ligand>
</feature>
<dbReference type="Pfam" id="PF01257">
    <property type="entry name" value="2Fe-2S_thioredx"/>
    <property type="match status" value="1"/>
</dbReference>
<dbReference type="InterPro" id="IPR002023">
    <property type="entry name" value="NuoE-like"/>
</dbReference>
<evidence type="ECO:0000313" key="12">
    <source>
        <dbReference type="Proteomes" id="UP000228987"/>
    </source>
</evidence>
<name>A0A2A5CCS3_9GAMM</name>
<evidence type="ECO:0000313" key="11">
    <source>
        <dbReference type="EMBL" id="PCJ41582.1"/>
    </source>
</evidence>
<evidence type="ECO:0000256" key="3">
    <source>
        <dbReference type="ARBA" id="ARBA00022714"/>
    </source>
</evidence>
<evidence type="ECO:0000256" key="8">
    <source>
        <dbReference type="ARBA" id="ARBA00032788"/>
    </source>
</evidence>
<keyword evidence="4 10" id="KW-0479">Metal-binding</keyword>
<dbReference type="GO" id="GO:0051537">
    <property type="term" value="F:2 iron, 2 sulfur cluster binding"/>
    <property type="evidence" value="ECO:0007669"/>
    <property type="project" value="UniProtKB-KW"/>
</dbReference>
<dbReference type="SUPFAM" id="SSF52833">
    <property type="entry name" value="Thioredoxin-like"/>
    <property type="match status" value="1"/>
</dbReference>
<evidence type="ECO:0000256" key="5">
    <source>
        <dbReference type="ARBA" id="ARBA00023004"/>
    </source>
</evidence>
<dbReference type="CDD" id="cd03081">
    <property type="entry name" value="TRX_Fd_NuoE_FDH_gamma"/>
    <property type="match status" value="1"/>
</dbReference>
<dbReference type="Gene3D" id="3.40.30.10">
    <property type="entry name" value="Glutaredoxin"/>
    <property type="match status" value="1"/>
</dbReference>
<evidence type="ECO:0000256" key="1">
    <source>
        <dbReference type="ARBA" id="ARBA00010643"/>
    </source>
</evidence>
<feature type="binding site" evidence="10">
    <location>
        <position position="115"/>
    </location>
    <ligand>
        <name>[2Fe-2S] cluster</name>
        <dbReference type="ChEBI" id="CHEBI:190135"/>
    </ligand>
</feature>
<dbReference type="InterPro" id="IPR041921">
    <property type="entry name" value="NuoE_N"/>
</dbReference>
<evidence type="ECO:0000256" key="10">
    <source>
        <dbReference type="PIRSR" id="PIRSR000216-1"/>
    </source>
</evidence>
<accession>A0A2A5CCS3</accession>
<gene>
    <name evidence="11" type="ORF">COA71_07920</name>
</gene>
<evidence type="ECO:0000256" key="6">
    <source>
        <dbReference type="ARBA" id="ARBA00023014"/>
    </source>
</evidence>
<dbReference type="PIRSF" id="PIRSF000216">
    <property type="entry name" value="NADH_DH_24kDa"/>
    <property type="match status" value="1"/>
</dbReference>
<dbReference type="GO" id="GO:0016491">
    <property type="term" value="F:oxidoreductase activity"/>
    <property type="evidence" value="ECO:0007669"/>
    <property type="project" value="InterPro"/>
</dbReference>
<evidence type="ECO:0000256" key="4">
    <source>
        <dbReference type="ARBA" id="ARBA00022723"/>
    </source>
</evidence>
<evidence type="ECO:0000256" key="2">
    <source>
        <dbReference type="ARBA" id="ARBA00019898"/>
    </source>
</evidence>
<dbReference type="GO" id="GO:0046872">
    <property type="term" value="F:metal ion binding"/>
    <property type="evidence" value="ECO:0007669"/>
    <property type="project" value="UniProtKB-KW"/>
</dbReference>
<dbReference type="AlphaFoldDB" id="A0A2A5CCS3"/>
<feature type="binding site" evidence="10">
    <location>
        <position position="74"/>
    </location>
    <ligand>
        <name>[2Fe-2S] cluster</name>
        <dbReference type="ChEBI" id="CHEBI:190135"/>
    </ligand>
</feature>
<dbReference type="PANTHER" id="PTHR43342:SF1">
    <property type="entry name" value="BIFURCATING [FEFE] HYDROGENASE GAMMA SUBUNIT"/>
    <property type="match status" value="1"/>
</dbReference>
<comment type="similarity">
    <text evidence="1">Belongs to the complex I 24 kDa subunit family.</text>
</comment>
<protein>
    <recommendedName>
        <fullName evidence="2">NADH-quinone oxidoreductase subunit E</fullName>
    </recommendedName>
    <alternativeName>
        <fullName evidence="7">NADH dehydrogenase I subunit E</fullName>
    </alternativeName>
    <alternativeName>
        <fullName evidence="8">NDH-1 subunit E</fullName>
    </alternativeName>
</protein>
<comment type="cofactor">
    <cofactor evidence="10">
        <name>[2Fe-2S] cluster</name>
        <dbReference type="ChEBI" id="CHEBI:190135"/>
    </cofactor>
    <text evidence="10">Binds 1 [2Fe-2S] cluster.</text>
</comment>
<evidence type="ECO:0000256" key="9">
    <source>
        <dbReference type="ARBA" id="ARBA00034078"/>
    </source>
</evidence>
<comment type="cofactor">
    <cofactor evidence="9">
        <name>[2Fe-2S] cluster</name>
        <dbReference type="ChEBI" id="CHEBI:190135"/>
    </cofactor>
</comment>
<dbReference type="Proteomes" id="UP000228987">
    <property type="component" value="Unassembled WGS sequence"/>
</dbReference>
<reference evidence="12" key="1">
    <citation type="submission" date="2017-08" db="EMBL/GenBank/DDBJ databases">
        <title>A dynamic microbial community with high functional redundancy inhabits the cold, oxic subseafloor aquifer.</title>
        <authorList>
            <person name="Tully B.J."/>
            <person name="Wheat C.G."/>
            <person name="Glazer B.T."/>
            <person name="Huber J.A."/>
        </authorList>
    </citation>
    <scope>NUCLEOTIDE SEQUENCE [LARGE SCALE GENOMIC DNA]</scope>
</reference>
<proteinExistence type="inferred from homology"/>
<organism evidence="11 12">
    <name type="scientific">SAR86 cluster bacterium</name>
    <dbReference type="NCBI Taxonomy" id="2030880"/>
    <lineage>
        <taxon>Bacteria</taxon>
        <taxon>Pseudomonadati</taxon>
        <taxon>Pseudomonadota</taxon>
        <taxon>Gammaproteobacteria</taxon>
        <taxon>SAR86 cluster</taxon>
    </lineage>
</organism>